<evidence type="ECO:0000256" key="2">
    <source>
        <dbReference type="ARBA" id="ARBA00022618"/>
    </source>
</evidence>
<keyword evidence="2" id="KW-0132">Cell division</keyword>
<dbReference type="EMBL" id="UINC01057929">
    <property type="protein sequence ID" value="SVB79612.1"/>
    <property type="molecule type" value="Genomic_DNA"/>
</dbReference>
<sequence length="400" mass="42901">VLGRSKIIVGLEVGTSKVCAVVGELDDDGNLNFLGVGKAPSRGSVRKGEIINTELAEQVIREALADAEERANIEIGSVYLGITGTHIKGFNNRGAHPIASVDREIDEADIQRVVHNAQPQLSADQDVLHTIRQHFGVDGQEGVESPMGRLASRLEVEVHVVCGQTTRIQNPVRVVKGLGIEVEDVAFNGRVCALAAVTSHLSEQGVLVIDLGAGTTEYTVYLNGSLRHSGVLGVGGEHVSNDIGVGLKLSHGRAEKLKLEYGSAIINPNVVGRTVNFSSDVGLDDKSVRVGHLHQIMNARLDELFHLVRNRLAQEKLLKQIHGGVLLTGGGTHTPQIDVLCKQIFKIDVIAGRGLGENGPNNILDQPEYTAAIGLVKYGVQQMDRRRKSSCGLLGWLVGR</sequence>
<dbReference type="PANTHER" id="PTHR32432">
    <property type="entry name" value="CELL DIVISION PROTEIN FTSA-RELATED"/>
    <property type="match status" value="1"/>
</dbReference>
<feature type="domain" description="SHS2" evidence="5">
    <location>
        <begin position="8"/>
        <end position="196"/>
    </location>
</feature>
<dbReference type="GO" id="GO:0009898">
    <property type="term" value="C:cytoplasmic side of plasma membrane"/>
    <property type="evidence" value="ECO:0007669"/>
    <property type="project" value="TreeGrafter"/>
</dbReference>
<dbReference type="PIRSF" id="PIRSF003101">
    <property type="entry name" value="FtsA"/>
    <property type="match status" value="1"/>
</dbReference>
<dbReference type="Pfam" id="PF14450">
    <property type="entry name" value="FtsA"/>
    <property type="match status" value="1"/>
</dbReference>
<name>A0A382GXM8_9ZZZZ</name>
<dbReference type="Pfam" id="PF02491">
    <property type="entry name" value="SHS2_FTSA"/>
    <property type="match status" value="1"/>
</dbReference>
<proteinExistence type="inferred from homology"/>
<dbReference type="InterPro" id="IPR050696">
    <property type="entry name" value="FtsA/MreB"/>
</dbReference>
<protein>
    <recommendedName>
        <fullName evidence="5">SHS2 domain-containing protein</fullName>
    </recommendedName>
</protein>
<evidence type="ECO:0000313" key="6">
    <source>
        <dbReference type="EMBL" id="SVB79612.1"/>
    </source>
</evidence>
<evidence type="ECO:0000259" key="5">
    <source>
        <dbReference type="SMART" id="SM00842"/>
    </source>
</evidence>
<dbReference type="InterPro" id="IPR043129">
    <property type="entry name" value="ATPase_NBD"/>
</dbReference>
<dbReference type="Gene3D" id="3.30.1490.110">
    <property type="match status" value="1"/>
</dbReference>
<dbReference type="NCBIfam" id="TIGR01174">
    <property type="entry name" value="ftsA"/>
    <property type="match status" value="1"/>
</dbReference>
<dbReference type="SUPFAM" id="SSF53067">
    <property type="entry name" value="Actin-like ATPase domain"/>
    <property type="match status" value="2"/>
</dbReference>
<dbReference type="AlphaFoldDB" id="A0A382GXM8"/>
<evidence type="ECO:0000256" key="3">
    <source>
        <dbReference type="ARBA" id="ARBA00023136"/>
    </source>
</evidence>
<keyword evidence="4" id="KW-0131">Cell cycle</keyword>
<keyword evidence="1" id="KW-1003">Cell membrane</keyword>
<dbReference type="GO" id="GO:0032153">
    <property type="term" value="C:cell division site"/>
    <property type="evidence" value="ECO:0007669"/>
    <property type="project" value="TreeGrafter"/>
</dbReference>
<evidence type="ECO:0000256" key="1">
    <source>
        <dbReference type="ARBA" id="ARBA00022475"/>
    </source>
</evidence>
<reference evidence="6" key="1">
    <citation type="submission" date="2018-05" db="EMBL/GenBank/DDBJ databases">
        <authorList>
            <person name="Lanie J.A."/>
            <person name="Ng W.-L."/>
            <person name="Kazmierczak K.M."/>
            <person name="Andrzejewski T.M."/>
            <person name="Davidsen T.M."/>
            <person name="Wayne K.J."/>
            <person name="Tettelin H."/>
            <person name="Glass J.I."/>
            <person name="Rusch D."/>
            <person name="Podicherti R."/>
            <person name="Tsui H.-C.T."/>
            <person name="Winkler M.E."/>
        </authorList>
    </citation>
    <scope>NUCLEOTIDE SEQUENCE</scope>
</reference>
<dbReference type="HAMAP" id="MF_02033">
    <property type="entry name" value="FtsA"/>
    <property type="match status" value="1"/>
</dbReference>
<evidence type="ECO:0000256" key="4">
    <source>
        <dbReference type="ARBA" id="ARBA00023306"/>
    </source>
</evidence>
<gene>
    <name evidence="6" type="ORF">METZ01_LOCUS232466</name>
</gene>
<accession>A0A382GXM8</accession>
<organism evidence="6">
    <name type="scientific">marine metagenome</name>
    <dbReference type="NCBI Taxonomy" id="408172"/>
    <lineage>
        <taxon>unclassified sequences</taxon>
        <taxon>metagenomes</taxon>
        <taxon>ecological metagenomes</taxon>
    </lineage>
</organism>
<dbReference type="GO" id="GO:0051301">
    <property type="term" value="P:cell division"/>
    <property type="evidence" value="ECO:0007669"/>
    <property type="project" value="UniProtKB-KW"/>
</dbReference>
<dbReference type="Gene3D" id="3.30.420.40">
    <property type="match status" value="2"/>
</dbReference>
<dbReference type="InterPro" id="IPR020823">
    <property type="entry name" value="Cell_div_FtsA"/>
</dbReference>
<dbReference type="SMART" id="SM00842">
    <property type="entry name" value="FtsA"/>
    <property type="match status" value="1"/>
</dbReference>
<feature type="non-terminal residue" evidence="6">
    <location>
        <position position="1"/>
    </location>
</feature>
<keyword evidence="3" id="KW-0472">Membrane</keyword>
<dbReference type="CDD" id="cd24048">
    <property type="entry name" value="ASKHA_NBD_FtsA"/>
    <property type="match status" value="1"/>
</dbReference>
<dbReference type="PANTHER" id="PTHR32432:SF4">
    <property type="entry name" value="CELL DIVISION PROTEIN FTSA"/>
    <property type="match status" value="1"/>
</dbReference>
<dbReference type="InterPro" id="IPR003494">
    <property type="entry name" value="SHS2_FtsA"/>
</dbReference>